<dbReference type="eggNOG" id="COG3119">
    <property type="taxonomic scope" value="Bacteria"/>
</dbReference>
<keyword evidence="1" id="KW-0479">Metal-binding</keyword>
<gene>
    <name evidence="4" type="ORF">BN381_680007</name>
</gene>
<name>R4Z3N3_9ACTN</name>
<dbReference type="Gene3D" id="3.40.720.10">
    <property type="entry name" value="Alkaline Phosphatase, subunit A"/>
    <property type="match status" value="1"/>
</dbReference>
<evidence type="ECO:0000256" key="1">
    <source>
        <dbReference type="ARBA" id="ARBA00022723"/>
    </source>
</evidence>
<sequence>MVTQQHNSDPSSPNLRRPNVLLVTFDQWRADHLGFLGCPLPITPNVDALAADGVTFAKHHTATAPCGPSRTSMLTGRYLMGHRAVNNGTPLSAELPTLPRLMQAAGYDPVLFGYTDTTLDPRLLAPNDPRRSSWEQPMPGFRAGAATGDDVGVNVNTAADTWLEWLAEHGHRFSDVWSAYGVADQSDPSSALAGRPGPYPAELSPAAHLTDSTIEYVRGRREPWCAHVTYLQPHPPFVLPEEWFGFIDAADVASPNRSTDRAAEAAIHPLLATFLLIPQLTEPSEWGNAGWRATYASMIAEVDHQFGRLLDALDADGQADDTLVILTSDHGEQLGDHWLRHKLGWFPESYHVPLVMRWPAGLRTSAGGNESTSGKVVDTFTEHVDVLPTILDALALADGSPAATGSMSSELDGQLDGHSLLGHLTGEPTAPSRSAAHWEWDFRDPVNRLPEAALGLQLDQCSLVARRSDEWLTVTFSGAPTMPPLAFDLASDPTCHLDRSNDPDAAPALLEAARDTLAWRLRNTRGPLVNHLATTAQPASPTE</sequence>
<evidence type="ECO:0000313" key="5">
    <source>
        <dbReference type="Proteomes" id="UP000018291"/>
    </source>
</evidence>
<dbReference type="EMBL" id="CANL01000065">
    <property type="protein sequence ID" value="CCM65298.1"/>
    <property type="molecule type" value="Genomic_DNA"/>
</dbReference>
<dbReference type="InterPro" id="IPR000917">
    <property type="entry name" value="Sulfatase_N"/>
</dbReference>
<dbReference type="SUPFAM" id="SSF53649">
    <property type="entry name" value="Alkaline phosphatase-like"/>
    <property type="match status" value="1"/>
</dbReference>
<evidence type="ECO:0000259" key="3">
    <source>
        <dbReference type="Pfam" id="PF00884"/>
    </source>
</evidence>
<accession>R4Z3N3</accession>
<dbReference type="Proteomes" id="UP000018291">
    <property type="component" value="Unassembled WGS sequence"/>
</dbReference>
<protein>
    <submittedName>
        <fullName evidence="4">Putative Sulfatase</fullName>
    </submittedName>
</protein>
<evidence type="ECO:0000313" key="4">
    <source>
        <dbReference type="EMBL" id="CCM65298.1"/>
    </source>
</evidence>
<dbReference type="GO" id="GO:0008484">
    <property type="term" value="F:sulfuric ester hydrolase activity"/>
    <property type="evidence" value="ECO:0007669"/>
    <property type="project" value="TreeGrafter"/>
</dbReference>
<dbReference type="PANTHER" id="PTHR45953">
    <property type="entry name" value="IDURONATE 2-SULFATASE"/>
    <property type="match status" value="1"/>
</dbReference>
<dbReference type="HOGENOM" id="CLU_006332_9_2_11"/>
<dbReference type="PANTHER" id="PTHR45953:SF1">
    <property type="entry name" value="IDURONATE 2-SULFATASE"/>
    <property type="match status" value="1"/>
</dbReference>
<dbReference type="InterPro" id="IPR017850">
    <property type="entry name" value="Alkaline_phosphatase_core_sf"/>
</dbReference>
<dbReference type="Pfam" id="PF00884">
    <property type="entry name" value="Sulfatase"/>
    <property type="match status" value="1"/>
</dbReference>
<comment type="caution">
    <text evidence="4">The sequence shown here is derived from an EMBL/GenBank/DDBJ whole genome shotgun (WGS) entry which is preliminary data.</text>
</comment>
<dbReference type="OrthoDB" id="9777306at2"/>
<feature type="domain" description="Sulfatase N-terminal" evidence="3">
    <location>
        <begin position="18"/>
        <end position="394"/>
    </location>
</feature>
<proteinExistence type="predicted"/>
<dbReference type="GO" id="GO:0005737">
    <property type="term" value="C:cytoplasm"/>
    <property type="evidence" value="ECO:0007669"/>
    <property type="project" value="TreeGrafter"/>
</dbReference>
<organism evidence="4 5">
    <name type="scientific">Candidatus Neomicrothrix parvicella RN1</name>
    <dbReference type="NCBI Taxonomy" id="1229780"/>
    <lineage>
        <taxon>Bacteria</taxon>
        <taxon>Bacillati</taxon>
        <taxon>Actinomycetota</taxon>
        <taxon>Acidimicrobiia</taxon>
        <taxon>Acidimicrobiales</taxon>
        <taxon>Microthrixaceae</taxon>
        <taxon>Candidatus Neomicrothrix</taxon>
    </lineage>
</organism>
<dbReference type="STRING" id="1229780.BN381_680007"/>
<keyword evidence="2" id="KW-0378">Hydrolase</keyword>
<dbReference type="GO" id="GO:0046872">
    <property type="term" value="F:metal ion binding"/>
    <property type="evidence" value="ECO:0007669"/>
    <property type="project" value="UniProtKB-KW"/>
</dbReference>
<dbReference type="AlphaFoldDB" id="R4Z3N3"/>
<evidence type="ECO:0000256" key="2">
    <source>
        <dbReference type="ARBA" id="ARBA00022801"/>
    </source>
</evidence>
<dbReference type="CDD" id="cd16028">
    <property type="entry name" value="PMH"/>
    <property type="match status" value="1"/>
</dbReference>
<keyword evidence="5" id="KW-1185">Reference proteome</keyword>
<reference evidence="4 5" key="1">
    <citation type="journal article" date="2013" name="ISME J.">
        <title>Metabolic model for the filamentous 'Candidatus Microthrix parvicella' based on genomic and metagenomic analyses.</title>
        <authorList>
            <person name="Jon McIlroy S."/>
            <person name="Kristiansen R."/>
            <person name="Albertsen M."/>
            <person name="Michael Karst S."/>
            <person name="Rossetti S."/>
            <person name="Lund Nielsen J."/>
            <person name="Tandoi V."/>
            <person name="James Seviour R."/>
            <person name="Nielsen P.H."/>
        </authorList>
    </citation>
    <scope>NUCLEOTIDE SEQUENCE [LARGE SCALE GENOMIC DNA]</scope>
    <source>
        <strain evidence="4 5">RN1</strain>
    </source>
</reference>